<keyword evidence="1" id="KW-0479">Metal-binding</keyword>
<evidence type="ECO:0000256" key="2">
    <source>
        <dbReference type="ARBA" id="ARBA00022771"/>
    </source>
</evidence>
<protein>
    <recommendedName>
        <fullName evidence="6">RING-type domain-containing protein</fullName>
    </recommendedName>
</protein>
<evidence type="ECO:0000313" key="8">
    <source>
        <dbReference type="Proteomes" id="UP000008068"/>
    </source>
</evidence>
<feature type="domain" description="RING-type" evidence="6">
    <location>
        <begin position="125"/>
        <end position="169"/>
    </location>
</feature>
<accession>G0M7D3</accession>
<evidence type="ECO:0000256" key="5">
    <source>
        <dbReference type="SAM" id="Coils"/>
    </source>
</evidence>
<keyword evidence="8" id="KW-1185">Reference proteome</keyword>
<dbReference type="InterPro" id="IPR013083">
    <property type="entry name" value="Znf_RING/FYVE/PHD"/>
</dbReference>
<reference evidence="8" key="1">
    <citation type="submission" date="2011-07" db="EMBL/GenBank/DDBJ databases">
        <authorList>
            <consortium name="Caenorhabditis brenneri Sequencing and Analysis Consortium"/>
            <person name="Wilson R.K."/>
        </authorList>
    </citation>
    <scope>NUCLEOTIDE SEQUENCE [LARGE SCALE GENOMIC DNA]</scope>
    <source>
        <strain evidence="8">PB2801</strain>
    </source>
</reference>
<dbReference type="InterPro" id="IPR017907">
    <property type="entry name" value="Znf_RING_CS"/>
</dbReference>
<dbReference type="EMBL" id="GL379786">
    <property type="protein sequence ID" value="EGT30092.1"/>
    <property type="molecule type" value="Genomic_DNA"/>
</dbReference>
<dbReference type="Proteomes" id="UP000008068">
    <property type="component" value="Unassembled WGS sequence"/>
</dbReference>
<keyword evidence="5" id="KW-0175">Coiled coil</keyword>
<dbReference type="PANTHER" id="PTHR47156">
    <property type="entry name" value="PROTEIN CBG20824"/>
    <property type="match status" value="1"/>
</dbReference>
<dbReference type="InParanoid" id="G0M7D3"/>
<dbReference type="GO" id="GO:0008270">
    <property type="term" value="F:zinc ion binding"/>
    <property type="evidence" value="ECO:0007669"/>
    <property type="project" value="UniProtKB-KW"/>
</dbReference>
<dbReference type="AlphaFoldDB" id="G0M7D3"/>
<dbReference type="PANTHER" id="PTHR47156:SF10">
    <property type="entry name" value="E3 UBIQUITIN-PROTEIN LIGASE TRIM-21-RELATED"/>
    <property type="match status" value="1"/>
</dbReference>
<organism evidence="8">
    <name type="scientific">Caenorhabditis brenneri</name>
    <name type="common">Nematode worm</name>
    <dbReference type="NCBI Taxonomy" id="135651"/>
    <lineage>
        <taxon>Eukaryota</taxon>
        <taxon>Metazoa</taxon>
        <taxon>Ecdysozoa</taxon>
        <taxon>Nematoda</taxon>
        <taxon>Chromadorea</taxon>
        <taxon>Rhabditida</taxon>
        <taxon>Rhabditina</taxon>
        <taxon>Rhabditomorpha</taxon>
        <taxon>Rhabditoidea</taxon>
        <taxon>Rhabditidae</taxon>
        <taxon>Peloderinae</taxon>
        <taxon>Caenorhabditis</taxon>
    </lineage>
</organism>
<evidence type="ECO:0000259" key="6">
    <source>
        <dbReference type="PROSITE" id="PS50089"/>
    </source>
</evidence>
<sequence length="189" mass="21519">MVRKSARLIAAGITKTASHSQDNAYELAARQAKEIEDLKKKLKKKHKDLNKEKKLRSRQVEEERRCLDEAGNQIRETLAAYEFKEAVIEGSNVLRGLKQRAVEIMKRQLQEEVSKNGESFGWQVCQICYFEFSGALEHTPRILSCGHTYCFDCLATLCKNSTVQCPFCRTVTNFTNGVPENLAVLELCE</sequence>
<evidence type="ECO:0000256" key="4">
    <source>
        <dbReference type="PROSITE-ProRule" id="PRU00175"/>
    </source>
</evidence>
<dbReference type="Pfam" id="PF13445">
    <property type="entry name" value="zf-RING_UBOX"/>
    <property type="match status" value="1"/>
</dbReference>
<proteinExistence type="predicted"/>
<dbReference type="PROSITE" id="PS50089">
    <property type="entry name" value="ZF_RING_2"/>
    <property type="match status" value="1"/>
</dbReference>
<gene>
    <name evidence="7" type="ORF">CAEBREN_20839</name>
</gene>
<dbReference type="InterPro" id="IPR027370">
    <property type="entry name" value="Znf-RING_euk"/>
</dbReference>
<dbReference type="OrthoDB" id="252722at2759"/>
<keyword evidence="2 4" id="KW-0863">Zinc-finger</keyword>
<dbReference type="Gene3D" id="3.30.40.10">
    <property type="entry name" value="Zinc/RING finger domain, C3HC4 (zinc finger)"/>
    <property type="match status" value="1"/>
</dbReference>
<feature type="coiled-coil region" evidence="5">
    <location>
        <begin position="21"/>
        <end position="63"/>
    </location>
</feature>
<keyword evidence="3" id="KW-0862">Zinc</keyword>
<dbReference type="InterPro" id="IPR001841">
    <property type="entry name" value="Znf_RING"/>
</dbReference>
<dbReference type="HOGENOM" id="CLU_093265_0_0_1"/>
<dbReference type="SUPFAM" id="SSF57850">
    <property type="entry name" value="RING/U-box"/>
    <property type="match status" value="1"/>
</dbReference>
<dbReference type="eggNOG" id="KOG4185">
    <property type="taxonomic scope" value="Eukaryota"/>
</dbReference>
<evidence type="ECO:0000256" key="1">
    <source>
        <dbReference type="ARBA" id="ARBA00022723"/>
    </source>
</evidence>
<name>G0M7D3_CAEBE</name>
<dbReference type="PROSITE" id="PS00518">
    <property type="entry name" value="ZF_RING_1"/>
    <property type="match status" value="1"/>
</dbReference>
<dbReference type="InterPro" id="IPR052667">
    <property type="entry name" value="E3_ubiquitin-ligase_RING"/>
</dbReference>
<evidence type="ECO:0000313" key="7">
    <source>
        <dbReference type="EMBL" id="EGT30092.1"/>
    </source>
</evidence>
<dbReference type="STRING" id="135651.G0M7D3"/>
<evidence type="ECO:0000256" key="3">
    <source>
        <dbReference type="ARBA" id="ARBA00022833"/>
    </source>
</evidence>
<dbReference type="SMART" id="SM00184">
    <property type="entry name" value="RING"/>
    <property type="match status" value="1"/>
</dbReference>
<dbReference type="OMA" id="IFLECGH"/>